<feature type="coiled-coil region" evidence="1">
    <location>
        <begin position="994"/>
        <end position="1035"/>
    </location>
</feature>
<keyword evidence="1" id="KW-0175">Coiled coil</keyword>
<evidence type="ECO:0000256" key="3">
    <source>
        <dbReference type="SAM" id="Phobius"/>
    </source>
</evidence>
<keyword evidence="3" id="KW-1133">Transmembrane helix</keyword>
<feature type="transmembrane region" description="Helical" evidence="3">
    <location>
        <begin position="796"/>
        <end position="814"/>
    </location>
</feature>
<feature type="transmembrane region" description="Helical" evidence="3">
    <location>
        <begin position="834"/>
        <end position="852"/>
    </location>
</feature>
<dbReference type="EMBL" id="BK014667">
    <property type="protein sequence ID" value="DAD67043.1"/>
    <property type="molecule type" value="Genomic_DNA"/>
</dbReference>
<protein>
    <submittedName>
        <fullName evidence="4">Secretion system effector C-like family protein</fullName>
    </submittedName>
</protein>
<feature type="region of interest" description="Disordered" evidence="2">
    <location>
        <begin position="393"/>
        <end position="425"/>
    </location>
</feature>
<accession>A0A8S5LB32</accession>
<name>A0A8S5LB32_9CAUD</name>
<proteinExistence type="predicted"/>
<evidence type="ECO:0000256" key="1">
    <source>
        <dbReference type="SAM" id="Coils"/>
    </source>
</evidence>
<keyword evidence="3" id="KW-0812">Transmembrane</keyword>
<reference evidence="4" key="1">
    <citation type="journal article" date="2021" name="Proc. Natl. Acad. Sci. U.S.A.">
        <title>A Catalog of Tens of Thousands of Viruses from Human Metagenomes Reveals Hidden Associations with Chronic Diseases.</title>
        <authorList>
            <person name="Tisza M.J."/>
            <person name="Buck C.B."/>
        </authorList>
    </citation>
    <scope>NUCLEOTIDE SEQUENCE</scope>
    <source>
        <strain evidence="4">CtBev14</strain>
    </source>
</reference>
<keyword evidence="3" id="KW-0472">Membrane</keyword>
<organism evidence="4">
    <name type="scientific">Podoviridae sp. ctBev14</name>
    <dbReference type="NCBI Taxonomy" id="2823556"/>
    <lineage>
        <taxon>Viruses</taxon>
        <taxon>Duplodnaviria</taxon>
        <taxon>Heunggongvirae</taxon>
        <taxon>Uroviricota</taxon>
        <taxon>Caudoviricetes</taxon>
    </lineage>
</organism>
<feature type="compositionally biased region" description="Basic and acidic residues" evidence="2">
    <location>
        <begin position="393"/>
        <end position="405"/>
    </location>
</feature>
<sequence length="1097" mass="125256">MGLGSTRYYHYFTQYSDEINGNYMSDPIATYAAAAVAKGDDIGSSVVEALQQGRGVHLRRYYQYARARFGNRFWNWNLKTLTGNTAGTKLDKKMGKIFIPSSKPYTYIASTTPDYHKLGPYLNQKIKDIYGIDEFNDTYNGKQYETTAVNKTDKGVTVLRTVAEPREYLYLLDLPEPSIGVVYWDYSEPEYKSTSTSYETYYDDDVPKGYSTNLNKKVFLKEWAEEFNPFGDSEHGYLNLDDKTEEELDKEQEKESQIKINYTRKVYRKYVELHRISHRTQGEDSYPVYHYTITTETYEITYNKENFAYMTESGKTNSPALKFFMDKQKDPSRISAGELSSSTDPHVFKLYPYLPLKDFGEDAWDETWLVPKLGPDDEIVKLQRIIDEALKKQSENRNYQEEHEPNQSNPRLKSKDKKSDRRDSSKLYTYNGQQYTLRALQRRLDRYLSQKRKVKFNKLYNPAKDLTESATKRHIDNLAEMIGIDYEAIASSMIADSNYQNGTTNTRQRSIMCSVNFSSNIAEIQAYWFYMFKRLYKLYGEERDFAEWNVAVANSSSLYDLPMKHFTWRNQSGLDYGGMSWMYIRKIELDGSLRKIKRYRRLKEIKRGKPITVNSIDELKSIIEPPKEFAADIYHTSKNGTEHNIGGQKYTTSGTFDRDLDIGTVFKDFNYTFFCKEGNNGKLEVYAVAGLCFYSKMIKKIHWATAWFDLSLQYARNHNKYIPKKKGFNATYDMKHRISKRHYYITRMSHFGVMPVDYNIIRRIGGAELERMSQRIPLLYGFTHTESKGKAKWVRVVLHVVQAIIAVVGTIFAAPSGGSSAAGAAAANVAIQTLIRAVVISIITSLVFKYALMPLLKAIGLRGIIALIIAVIILIAASYLGGQIGNNQSAMPYGSEVGKQTATQASAEVVKTSSQTIIDSFIQSVKESFNNVLNTLKNLGESATKLTAESVAQSVKEGITSGLTQLTNMSSFEALSMLTQAGLETYNSENAKKLANIQVQSEEETARYNAAQRELEELQETIKNASYDVKAVLEAQRLRYRMYDPTSFLASNTTPDTYSASFDYLSNFINMKLNVDPATTDVAMTPDFSFANPYKIV</sequence>
<feature type="transmembrane region" description="Helical" evidence="3">
    <location>
        <begin position="864"/>
        <end position="882"/>
    </location>
</feature>
<evidence type="ECO:0000256" key="2">
    <source>
        <dbReference type="SAM" id="MobiDB-lite"/>
    </source>
</evidence>
<evidence type="ECO:0000313" key="4">
    <source>
        <dbReference type="EMBL" id="DAD67043.1"/>
    </source>
</evidence>